<comment type="caution">
    <text evidence="2">The sequence shown here is derived from an EMBL/GenBank/DDBJ whole genome shotgun (WGS) entry which is preliminary data.</text>
</comment>
<dbReference type="Proteomes" id="UP000541610">
    <property type="component" value="Unassembled WGS sequence"/>
</dbReference>
<name>A0A7J6NP44_PEROL</name>
<evidence type="ECO:0000313" key="3">
    <source>
        <dbReference type="Proteomes" id="UP000541610"/>
    </source>
</evidence>
<organism evidence="2 3">
    <name type="scientific">Perkinsus olseni</name>
    <name type="common">Perkinsus atlanticus</name>
    <dbReference type="NCBI Taxonomy" id="32597"/>
    <lineage>
        <taxon>Eukaryota</taxon>
        <taxon>Sar</taxon>
        <taxon>Alveolata</taxon>
        <taxon>Perkinsozoa</taxon>
        <taxon>Perkinsea</taxon>
        <taxon>Perkinsida</taxon>
        <taxon>Perkinsidae</taxon>
        <taxon>Perkinsus</taxon>
    </lineage>
</organism>
<reference evidence="2 3" key="1">
    <citation type="submission" date="2020-04" db="EMBL/GenBank/DDBJ databases">
        <title>Perkinsus olseni comparative genomics.</title>
        <authorList>
            <person name="Bogema D.R."/>
        </authorList>
    </citation>
    <scope>NUCLEOTIDE SEQUENCE [LARGE SCALE GENOMIC DNA]</scope>
    <source>
        <strain evidence="2">00978-12</strain>
    </source>
</reference>
<feature type="compositionally biased region" description="Polar residues" evidence="1">
    <location>
        <begin position="375"/>
        <end position="384"/>
    </location>
</feature>
<protein>
    <submittedName>
        <fullName evidence="2">Uncharacterized protein</fullName>
    </submittedName>
</protein>
<feature type="region of interest" description="Disordered" evidence="1">
    <location>
        <begin position="337"/>
        <end position="401"/>
    </location>
</feature>
<sequence>MSIPGVVESTSAGVTTNMVENPLAELLEVLGITEAPLLLWLSAAELETAMEGQPLSKKVYLRRTFFTYVDAGGPNSQAAIHSRRPTTTVHLQQVTPSAIPVLLPPQGVPQTSSMQAQQHPSDNDITNVAYWCDLTSNFEGEKSLDTTKAINAVSHLKCPDNQQYKGNADNRSINYFLSLIRCEAKQTALGPRLSYVYLSNCLNQSVKRKLQIHLETTMDPALYLKDYVLTLSLSLCYLQQKYSLSNSHAEVMRYFSEVKMATGDTDVYDYLDRIESAVAMCSSVGLHLQPSQVNLHYREGLNSTLRKTADENYSAIDDVQQLTQALRSHIRCNPKLYTNTANSSKSTRSSRGNWWSWEEWDEPNSMGDGGPDPSPQASGVQTSAPHWDGKRASTKVNVGGRLPPDNWRGSWSYIGSLKLQDEELSGIKSLNEVSDLADRIAGSMGDCSNLRVENTRRTGGEVTMKSLECRDHDRCGVRLRAVLDSPDSEVLIFRNDKSHSDVLRGSAMSHFSTIKLAADVRAKIKVAVRANRNTTAGDLYANFVAPNPASYPCGEDESAREYRKRLKKHVGHIKKAEITQMKQEGFESVEEFPQTIAERHSWSEDDWERALQLLKEGKSLKPGMIHIGSMIGSEHYCVAVCPTAGVESLYHYVKAAAGAKTAITIYCDGQPSVVRGNDSTTYTIGVSKLTLAGNAGEGQPFTTSLCPVVFCLLDNENRTALESAFGCFERLLRRVVDDVDIKVGGAVADAQVATMQALQATFNNVMTHRCRWHRQQAIAKADKLNNIDRAQAKSIGEMLERSGDPLVHEGILKSALADTKTFSARLRKYLETSSEECFGMCYLLPVWYDEAREPHLLTMSLDNNVSESFNAVVKRKLGRRIASG</sequence>
<dbReference type="OrthoDB" id="10431959at2759"/>
<proteinExistence type="predicted"/>
<gene>
    <name evidence="2" type="ORF">FOZ60_006368</name>
</gene>
<feature type="compositionally biased region" description="Polar residues" evidence="1">
    <location>
        <begin position="337"/>
        <end position="353"/>
    </location>
</feature>
<dbReference type="EMBL" id="JABANP010000257">
    <property type="protein sequence ID" value="KAF4685593.1"/>
    <property type="molecule type" value="Genomic_DNA"/>
</dbReference>
<accession>A0A7J6NP44</accession>
<evidence type="ECO:0000313" key="2">
    <source>
        <dbReference type="EMBL" id="KAF4685593.1"/>
    </source>
</evidence>
<evidence type="ECO:0000256" key="1">
    <source>
        <dbReference type="SAM" id="MobiDB-lite"/>
    </source>
</evidence>
<dbReference type="AlphaFoldDB" id="A0A7J6NP44"/>